<evidence type="ECO:0000313" key="3">
    <source>
        <dbReference type="Proteomes" id="UP000271098"/>
    </source>
</evidence>
<protein>
    <submittedName>
        <fullName evidence="4">Muscular LMNA interacting protein</fullName>
    </submittedName>
</protein>
<proteinExistence type="predicted"/>
<sequence length="179" mass="19992">MDLSIKNNKSRILWATRLSSVEEVGKSRLRIFIIYQLFCINQKFHTDGVYIFDDLDDLKEISGTAEGQSEKKPSPGTAHQSSPFPRASPDLKRNQVGFPAPIAQDSLMTVNKTGDLQPAGSLEKLKLEVDSIPIGPKVIGQHEIKISEKTSDKPDNEFVDFPFQYNPQAVVHPNKENLS</sequence>
<feature type="region of interest" description="Disordered" evidence="1">
    <location>
        <begin position="65"/>
        <end position="96"/>
    </location>
</feature>
<dbReference type="EMBL" id="UYRT01007690">
    <property type="protein sequence ID" value="VDK43150.1"/>
    <property type="molecule type" value="Genomic_DNA"/>
</dbReference>
<reference evidence="2 3" key="2">
    <citation type="submission" date="2018-11" db="EMBL/GenBank/DDBJ databases">
        <authorList>
            <consortium name="Pathogen Informatics"/>
        </authorList>
    </citation>
    <scope>NUCLEOTIDE SEQUENCE [LARGE SCALE GENOMIC DNA]</scope>
</reference>
<evidence type="ECO:0000313" key="4">
    <source>
        <dbReference type="WBParaSite" id="GPUH_0000419901-mRNA-1"/>
    </source>
</evidence>
<evidence type="ECO:0000256" key="1">
    <source>
        <dbReference type="SAM" id="MobiDB-lite"/>
    </source>
</evidence>
<dbReference type="WBParaSite" id="GPUH_0000419901-mRNA-1">
    <property type="protein sequence ID" value="GPUH_0000419901-mRNA-1"/>
    <property type="gene ID" value="GPUH_0000419901"/>
</dbReference>
<organism evidence="4">
    <name type="scientific">Gongylonema pulchrum</name>
    <dbReference type="NCBI Taxonomy" id="637853"/>
    <lineage>
        <taxon>Eukaryota</taxon>
        <taxon>Metazoa</taxon>
        <taxon>Ecdysozoa</taxon>
        <taxon>Nematoda</taxon>
        <taxon>Chromadorea</taxon>
        <taxon>Rhabditida</taxon>
        <taxon>Spirurina</taxon>
        <taxon>Spiruromorpha</taxon>
        <taxon>Spiruroidea</taxon>
        <taxon>Gongylonematidae</taxon>
        <taxon>Gongylonema</taxon>
    </lineage>
</organism>
<evidence type="ECO:0000313" key="2">
    <source>
        <dbReference type="EMBL" id="VDK43150.1"/>
    </source>
</evidence>
<keyword evidence="3" id="KW-1185">Reference proteome</keyword>
<gene>
    <name evidence="2" type="ORF">GPUH_LOCUS4191</name>
</gene>
<reference evidence="4" key="1">
    <citation type="submission" date="2016-06" db="UniProtKB">
        <authorList>
            <consortium name="WormBaseParasite"/>
        </authorList>
    </citation>
    <scope>IDENTIFICATION</scope>
</reference>
<accession>A0A183D651</accession>
<dbReference type="Proteomes" id="UP000271098">
    <property type="component" value="Unassembled WGS sequence"/>
</dbReference>
<dbReference type="AlphaFoldDB" id="A0A183D651"/>
<name>A0A183D651_9BILA</name>